<keyword evidence="6" id="KW-0418">Kinase</keyword>
<name>A0A815LHI5_ADIRI</name>
<evidence type="ECO:0000256" key="1">
    <source>
        <dbReference type="ARBA" id="ARBA00010540"/>
    </source>
</evidence>
<evidence type="ECO:0000259" key="12">
    <source>
        <dbReference type="Pfam" id="PF00696"/>
    </source>
</evidence>
<sequence length="271" mass="30643">MVTRIIKIGGASITDKSQFEQVRLANIDFIVDLFKTNYKNLILIHGAGSFGHHQAKQFKLNQGYLATNDYDKCRWGVCDTRRSLGRLHQYLLNALLAAEIPVVGVSPFHFLASDQFELINENFQHLCQHLERLLSYGFVPLLHGDVLLDKSKHWRIYSGDDLLLKLAEHFKPRQCLFLTSVPGILRSDGSVIEEFYIDENQFDELNSQSTAIDVTGSMQNKVTIASEIVRKIDGCQVFIVQGVSDHSRQILSTPIDNPNIVLTGCTRVLKK</sequence>
<comment type="similarity">
    <text evidence="1">Belongs to the isopentenyl phosphate kinase family.</text>
</comment>
<dbReference type="GO" id="GO:0016301">
    <property type="term" value="F:kinase activity"/>
    <property type="evidence" value="ECO:0007669"/>
    <property type="project" value="UniProtKB-KW"/>
</dbReference>
<dbReference type="GO" id="GO:0102043">
    <property type="term" value="F:isopentenyl phosphate kinase activity"/>
    <property type="evidence" value="ECO:0007669"/>
    <property type="project" value="UniProtKB-EC"/>
</dbReference>
<protein>
    <recommendedName>
        <fullName evidence="3">Isopentenyl phosphate kinase</fullName>
        <ecNumber evidence="2">2.7.4.26</ecNumber>
    </recommendedName>
</protein>
<dbReference type="Pfam" id="PF00696">
    <property type="entry name" value="AA_kinase"/>
    <property type="match status" value="1"/>
</dbReference>
<dbReference type="SUPFAM" id="SSF53633">
    <property type="entry name" value="Carbamate kinase-like"/>
    <property type="match status" value="1"/>
</dbReference>
<dbReference type="Proteomes" id="UP000663828">
    <property type="component" value="Unassembled WGS sequence"/>
</dbReference>
<keyword evidence="15" id="KW-1185">Reference proteome</keyword>
<dbReference type="InterPro" id="IPR001048">
    <property type="entry name" value="Asp/Glu/Uridylate_kinase"/>
</dbReference>
<dbReference type="NCBIfam" id="NF040647">
    <property type="entry name" value="IPPK_Arch"/>
    <property type="match status" value="1"/>
</dbReference>
<evidence type="ECO:0000256" key="7">
    <source>
        <dbReference type="ARBA" id="ARBA00022840"/>
    </source>
</evidence>
<dbReference type="AlphaFoldDB" id="A0A815LHI5"/>
<evidence type="ECO:0000256" key="11">
    <source>
        <dbReference type="PIRSR" id="PIRSR016496-2"/>
    </source>
</evidence>
<dbReference type="EC" id="2.7.4.26" evidence="2"/>
<dbReference type="PIRSF" id="PIRSF016496">
    <property type="entry name" value="Kin_FomA"/>
    <property type="match status" value="1"/>
</dbReference>
<dbReference type="OrthoDB" id="1934954at2759"/>
<dbReference type="GO" id="GO:0005524">
    <property type="term" value="F:ATP binding"/>
    <property type="evidence" value="ECO:0007669"/>
    <property type="project" value="UniProtKB-KW"/>
</dbReference>
<dbReference type="GO" id="GO:0016114">
    <property type="term" value="P:terpenoid biosynthetic process"/>
    <property type="evidence" value="ECO:0007669"/>
    <property type="project" value="TreeGrafter"/>
</dbReference>
<comment type="caution">
    <text evidence="14">The sequence shown here is derived from an EMBL/GenBank/DDBJ whole genome shotgun (WGS) entry which is preliminary data.</text>
</comment>
<evidence type="ECO:0000256" key="4">
    <source>
        <dbReference type="ARBA" id="ARBA00022679"/>
    </source>
</evidence>
<dbReference type="EMBL" id="CAJNOR010003399">
    <property type="protein sequence ID" value="CAF1410044.1"/>
    <property type="molecule type" value="Genomic_DNA"/>
</dbReference>
<evidence type="ECO:0000313" key="13">
    <source>
        <dbReference type="EMBL" id="CAF0886896.1"/>
    </source>
</evidence>
<dbReference type="PANTHER" id="PTHR43654:SF1">
    <property type="entry name" value="ISOPENTENYL PHOSPHATE KINASE"/>
    <property type="match status" value="1"/>
</dbReference>
<dbReference type="InterPro" id="IPR024192">
    <property type="entry name" value="Fosfomycin_R_FomA-type"/>
</dbReference>
<evidence type="ECO:0000256" key="8">
    <source>
        <dbReference type="ARBA" id="ARBA00023229"/>
    </source>
</evidence>
<feature type="binding site" evidence="10">
    <location>
        <position position="221"/>
    </location>
    <ligand>
        <name>ATP</name>
        <dbReference type="ChEBI" id="CHEBI:30616"/>
    </ligand>
</feature>
<evidence type="ECO:0000313" key="14">
    <source>
        <dbReference type="EMBL" id="CAF1410044.1"/>
    </source>
</evidence>
<accession>A0A815LHI5</accession>
<evidence type="ECO:0000256" key="10">
    <source>
        <dbReference type="PIRSR" id="PIRSR016496-1"/>
    </source>
</evidence>
<keyword evidence="5 10" id="KW-0547">Nucleotide-binding</keyword>
<comment type="catalytic activity">
    <reaction evidence="9">
        <text>isopentenyl phosphate + ATP = isopentenyl diphosphate + ADP</text>
        <dbReference type="Rhea" id="RHEA:33963"/>
        <dbReference type="ChEBI" id="CHEBI:30616"/>
        <dbReference type="ChEBI" id="CHEBI:65078"/>
        <dbReference type="ChEBI" id="CHEBI:128769"/>
        <dbReference type="ChEBI" id="CHEBI:456216"/>
        <dbReference type="EC" id="2.7.4.26"/>
    </reaction>
</comment>
<dbReference type="Gene3D" id="3.40.1160.10">
    <property type="entry name" value="Acetylglutamate kinase-like"/>
    <property type="match status" value="1"/>
</dbReference>
<keyword evidence="8" id="KW-0414">Isoprene biosynthesis</keyword>
<feature type="binding site" evidence="10">
    <location>
        <position position="217"/>
    </location>
    <ligand>
        <name>ATP</name>
        <dbReference type="ChEBI" id="CHEBI:30616"/>
    </ligand>
</feature>
<reference evidence="14" key="1">
    <citation type="submission" date="2021-02" db="EMBL/GenBank/DDBJ databases">
        <authorList>
            <person name="Nowell W R."/>
        </authorList>
    </citation>
    <scope>NUCLEOTIDE SEQUENCE</scope>
</reference>
<feature type="binding site" evidence="10">
    <location>
        <position position="48"/>
    </location>
    <ligand>
        <name>ATP</name>
        <dbReference type="ChEBI" id="CHEBI:30616"/>
    </ligand>
</feature>
<gene>
    <name evidence="13" type="ORF">EDS130_LOCUS9074</name>
    <name evidence="14" type="ORF">XAT740_LOCUS34620</name>
</gene>
<dbReference type="InterPro" id="IPR036393">
    <property type="entry name" value="AceGlu_kinase-like_sf"/>
</dbReference>
<organism evidence="14 15">
    <name type="scientific">Adineta ricciae</name>
    <name type="common">Rotifer</name>
    <dbReference type="NCBI Taxonomy" id="249248"/>
    <lineage>
        <taxon>Eukaryota</taxon>
        <taxon>Metazoa</taxon>
        <taxon>Spiralia</taxon>
        <taxon>Gnathifera</taxon>
        <taxon>Rotifera</taxon>
        <taxon>Eurotatoria</taxon>
        <taxon>Bdelloidea</taxon>
        <taxon>Adinetida</taxon>
        <taxon>Adinetidae</taxon>
        <taxon>Adineta</taxon>
    </lineage>
</organism>
<evidence type="ECO:0000256" key="2">
    <source>
        <dbReference type="ARBA" id="ARBA00012908"/>
    </source>
</evidence>
<proteinExistence type="inferred from homology"/>
<evidence type="ECO:0000256" key="9">
    <source>
        <dbReference type="ARBA" id="ARBA00049063"/>
    </source>
</evidence>
<feature type="binding site" evidence="10">
    <location>
        <position position="52"/>
    </location>
    <ligand>
        <name>substrate</name>
    </ligand>
</feature>
<dbReference type="GO" id="GO:0005829">
    <property type="term" value="C:cytosol"/>
    <property type="evidence" value="ECO:0007669"/>
    <property type="project" value="TreeGrafter"/>
</dbReference>
<feature type="site" description="Transition state stabilizer" evidence="11">
    <location>
        <position position="16"/>
    </location>
</feature>
<dbReference type="PANTHER" id="PTHR43654">
    <property type="entry name" value="GLUTAMATE 5-KINASE"/>
    <property type="match status" value="1"/>
</dbReference>
<evidence type="ECO:0000256" key="3">
    <source>
        <dbReference type="ARBA" id="ARBA00017267"/>
    </source>
</evidence>
<evidence type="ECO:0000256" key="5">
    <source>
        <dbReference type="ARBA" id="ARBA00022741"/>
    </source>
</evidence>
<feature type="binding site" evidence="10">
    <location>
        <position position="47"/>
    </location>
    <ligand>
        <name>substrate</name>
    </ligand>
</feature>
<feature type="domain" description="Aspartate/glutamate/uridylate kinase" evidence="12">
    <location>
        <begin position="4"/>
        <end position="240"/>
    </location>
</feature>
<evidence type="ECO:0000256" key="6">
    <source>
        <dbReference type="ARBA" id="ARBA00022777"/>
    </source>
</evidence>
<keyword evidence="7 10" id="KW-0067">ATP-binding</keyword>
<keyword evidence="4" id="KW-0808">Transferase</keyword>
<feature type="binding site" evidence="10">
    <location>
        <position position="159"/>
    </location>
    <ligand>
        <name>substrate</name>
    </ligand>
</feature>
<dbReference type="EMBL" id="CAJNOJ010000030">
    <property type="protein sequence ID" value="CAF0886896.1"/>
    <property type="molecule type" value="Genomic_DNA"/>
</dbReference>
<dbReference type="Proteomes" id="UP000663852">
    <property type="component" value="Unassembled WGS sequence"/>
</dbReference>
<evidence type="ECO:0000313" key="15">
    <source>
        <dbReference type="Proteomes" id="UP000663828"/>
    </source>
</evidence>